<keyword evidence="2" id="KW-1185">Reference proteome</keyword>
<evidence type="ECO:0000313" key="1">
    <source>
        <dbReference type="EMBL" id="KLU01832.1"/>
    </source>
</evidence>
<dbReference type="Proteomes" id="UP000036367">
    <property type="component" value="Unassembled WGS sequence"/>
</dbReference>
<name>A0A0J1B523_RHOIS</name>
<organism evidence="1 2">
    <name type="scientific">Rhodopirellula islandica</name>
    <dbReference type="NCBI Taxonomy" id="595434"/>
    <lineage>
        <taxon>Bacteria</taxon>
        <taxon>Pseudomonadati</taxon>
        <taxon>Planctomycetota</taxon>
        <taxon>Planctomycetia</taxon>
        <taxon>Pirellulales</taxon>
        <taxon>Pirellulaceae</taxon>
        <taxon>Rhodopirellula</taxon>
    </lineage>
</organism>
<reference evidence="1" key="1">
    <citation type="submission" date="2015-05" db="EMBL/GenBank/DDBJ databases">
        <title>Permanent draft genome of Rhodopirellula islandicus K833.</title>
        <authorList>
            <person name="Kizina J."/>
            <person name="Richter M."/>
            <person name="Glockner F.O."/>
            <person name="Harder J."/>
        </authorList>
    </citation>
    <scope>NUCLEOTIDE SEQUENCE [LARGE SCALE GENOMIC DNA]</scope>
    <source>
        <strain evidence="1">K833</strain>
    </source>
</reference>
<protein>
    <submittedName>
        <fullName evidence="1">Uncharacterized protein</fullName>
    </submittedName>
</protein>
<dbReference type="PATRIC" id="fig|595434.4.peg.5716"/>
<proteinExistence type="predicted"/>
<gene>
    <name evidence="1" type="ORF">RISK_006016</name>
</gene>
<evidence type="ECO:0000313" key="2">
    <source>
        <dbReference type="Proteomes" id="UP000036367"/>
    </source>
</evidence>
<accession>A0A0J1B523</accession>
<comment type="caution">
    <text evidence="1">The sequence shown here is derived from an EMBL/GenBank/DDBJ whole genome shotgun (WGS) entry which is preliminary data.</text>
</comment>
<dbReference type="EMBL" id="LECT01000048">
    <property type="protein sequence ID" value="KLU01832.1"/>
    <property type="molecule type" value="Genomic_DNA"/>
</dbReference>
<sequence length="51" mass="5717">MRIGIQAVGDNGNSPEVTIEVDYDGTWPETDQGWEDALIVSEPRRAVDWID</sequence>
<dbReference type="AlphaFoldDB" id="A0A0J1B523"/>